<name>A0A1A9VM14_GLOAU</name>
<protein>
    <submittedName>
        <fullName evidence="1">Uncharacterized protein</fullName>
    </submittedName>
</protein>
<proteinExistence type="predicted"/>
<accession>A0A1A9VM14</accession>
<keyword evidence="2" id="KW-1185">Reference proteome</keyword>
<evidence type="ECO:0000313" key="2">
    <source>
        <dbReference type="Proteomes" id="UP000078200"/>
    </source>
</evidence>
<sequence length="118" mass="13931">MKRAFEDVKHLQFPVEKVDICLHLVDIGQRNCIEFFKHLYDTEICSHNEKKCIRYVQKSDLWRYGDDLQGHLYKLLKKASSACRLEPKGEHVKKNKQNVAKILNLCSHFGLVLLCFRK</sequence>
<organism evidence="1 2">
    <name type="scientific">Glossina austeni</name>
    <name type="common">Savannah tsetse fly</name>
    <dbReference type="NCBI Taxonomy" id="7395"/>
    <lineage>
        <taxon>Eukaryota</taxon>
        <taxon>Metazoa</taxon>
        <taxon>Ecdysozoa</taxon>
        <taxon>Arthropoda</taxon>
        <taxon>Hexapoda</taxon>
        <taxon>Insecta</taxon>
        <taxon>Pterygota</taxon>
        <taxon>Neoptera</taxon>
        <taxon>Endopterygota</taxon>
        <taxon>Diptera</taxon>
        <taxon>Brachycera</taxon>
        <taxon>Muscomorpha</taxon>
        <taxon>Hippoboscoidea</taxon>
        <taxon>Glossinidae</taxon>
        <taxon>Glossina</taxon>
    </lineage>
</organism>
<dbReference type="Proteomes" id="UP000078200">
    <property type="component" value="Unassembled WGS sequence"/>
</dbReference>
<reference evidence="1" key="1">
    <citation type="submission" date="2020-05" db="UniProtKB">
        <authorList>
            <consortium name="EnsemblMetazoa"/>
        </authorList>
    </citation>
    <scope>IDENTIFICATION</scope>
    <source>
        <strain evidence="1">TTRI</strain>
    </source>
</reference>
<dbReference type="EnsemblMetazoa" id="GAUT041313-RA">
    <property type="protein sequence ID" value="GAUT041313-PA"/>
    <property type="gene ID" value="GAUT041313"/>
</dbReference>
<evidence type="ECO:0000313" key="1">
    <source>
        <dbReference type="EnsemblMetazoa" id="GAUT041313-PA"/>
    </source>
</evidence>
<dbReference type="AlphaFoldDB" id="A0A1A9VM14"/>
<dbReference type="VEuPathDB" id="VectorBase:GAUT041313"/>